<evidence type="ECO:0000256" key="1">
    <source>
        <dbReference type="ARBA" id="ARBA00022679"/>
    </source>
</evidence>
<reference evidence="6 7" key="1">
    <citation type="submission" date="2021-06" db="EMBL/GenBank/DDBJ databases">
        <authorList>
            <person name="Palmer J.M."/>
        </authorList>
    </citation>
    <scope>NUCLEOTIDE SEQUENCE [LARGE SCALE GENOMIC DNA]</scope>
    <source>
        <strain evidence="6 7">XC_2019</strain>
        <tissue evidence="6">Muscle</tissue>
    </source>
</reference>
<evidence type="ECO:0000313" key="7">
    <source>
        <dbReference type="Proteomes" id="UP001434883"/>
    </source>
</evidence>
<feature type="signal peptide" evidence="4">
    <location>
        <begin position="1"/>
        <end position="22"/>
    </location>
</feature>
<sequence>MPFLPGTTALYLFLVMHPSISSNFPSPKTFEEVQFFNTNNYHKGIDWYMEFFPVPSNVSTDFMFEKSANYFPSEETPRRAAALLPKAKIITLLINPSDRAYSWYQVMIIDGHQLRSDPTAVMDEVQKFLGVIPHFNYSQTLT</sequence>
<dbReference type="Pfam" id="PF00685">
    <property type="entry name" value="Sulfotransfer_1"/>
    <property type="match status" value="1"/>
</dbReference>
<accession>A0ABV0R2A3</accession>
<dbReference type="PANTHER" id="PTHR10605:SF45">
    <property type="entry name" value="BIFUNCTIONAL HEPARAN SULFATE N-DEACETYLASE_N-SULFOTRANSFERASE 4"/>
    <property type="match status" value="1"/>
</dbReference>
<evidence type="ECO:0000313" key="6">
    <source>
        <dbReference type="EMBL" id="MEQ2201848.1"/>
    </source>
</evidence>
<dbReference type="SUPFAM" id="SSF52540">
    <property type="entry name" value="P-loop containing nucleoside triphosphate hydrolases"/>
    <property type="match status" value="1"/>
</dbReference>
<keyword evidence="1 3" id="KW-0808">Transferase</keyword>
<evidence type="ECO:0000256" key="3">
    <source>
        <dbReference type="RuleBase" id="RU361155"/>
    </source>
</evidence>
<name>A0ABV0R2A3_9TELE</name>
<comment type="similarity">
    <text evidence="3">Belongs to the sulfotransferase 1 family.</text>
</comment>
<evidence type="ECO:0000259" key="5">
    <source>
        <dbReference type="Pfam" id="PF00685"/>
    </source>
</evidence>
<feature type="chain" id="PRO_5045885522" description="Sulfotransferase" evidence="4">
    <location>
        <begin position="23"/>
        <end position="142"/>
    </location>
</feature>
<evidence type="ECO:0000256" key="4">
    <source>
        <dbReference type="SAM" id="SignalP"/>
    </source>
</evidence>
<dbReference type="Gene3D" id="3.40.50.300">
    <property type="entry name" value="P-loop containing nucleotide triphosphate hydrolases"/>
    <property type="match status" value="1"/>
</dbReference>
<dbReference type="Proteomes" id="UP001434883">
    <property type="component" value="Unassembled WGS sequence"/>
</dbReference>
<dbReference type="PANTHER" id="PTHR10605">
    <property type="entry name" value="HEPARAN SULFATE SULFOTRANSFERASE"/>
    <property type="match status" value="1"/>
</dbReference>
<proteinExistence type="inferred from homology"/>
<feature type="domain" description="Sulfotransferase" evidence="5">
    <location>
        <begin position="6"/>
        <end position="105"/>
    </location>
</feature>
<gene>
    <name evidence="6" type="ORF">XENOCAPTIV_019175</name>
</gene>
<dbReference type="EMBL" id="JAHRIN010029263">
    <property type="protein sequence ID" value="MEQ2201848.1"/>
    <property type="molecule type" value="Genomic_DNA"/>
</dbReference>
<protein>
    <recommendedName>
        <fullName evidence="3">Sulfotransferase</fullName>
        <ecNumber evidence="3">2.8.2.-</ecNumber>
    </recommendedName>
</protein>
<organism evidence="6 7">
    <name type="scientific">Xenoophorus captivus</name>
    <dbReference type="NCBI Taxonomy" id="1517983"/>
    <lineage>
        <taxon>Eukaryota</taxon>
        <taxon>Metazoa</taxon>
        <taxon>Chordata</taxon>
        <taxon>Craniata</taxon>
        <taxon>Vertebrata</taxon>
        <taxon>Euteleostomi</taxon>
        <taxon>Actinopterygii</taxon>
        <taxon>Neopterygii</taxon>
        <taxon>Teleostei</taxon>
        <taxon>Neoteleostei</taxon>
        <taxon>Acanthomorphata</taxon>
        <taxon>Ovalentaria</taxon>
        <taxon>Atherinomorphae</taxon>
        <taxon>Cyprinodontiformes</taxon>
        <taxon>Goodeidae</taxon>
        <taxon>Xenoophorus</taxon>
    </lineage>
</organism>
<evidence type="ECO:0000256" key="2">
    <source>
        <dbReference type="ARBA" id="ARBA00023180"/>
    </source>
</evidence>
<dbReference type="InterPro" id="IPR000863">
    <property type="entry name" value="Sulfotransferase_dom"/>
</dbReference>
<dbReference type="InterPro" id="IPR037359">
    <property type="entry name" value="NST/OST"/>
</dbReference>
<dbReference type="InterPro" id="IPR027417">
    <property type="entry name" value="P-loop_NTPase"/>
</dbReference>
<comment type="caution">
    <text evidence="6">The sequence shown here is derived from an EMBL/GenBank/DDBJ whole genome shotgun (WGS) entry which is preliminary data.</text>
</comment>
<keyword evidence="7" id="KW-1185">Reference proteome</keyword>
<keyword evidence="4" id="KW-0732">Signal</keyword>
<dbReference type="EC" id="2.8.2.-" evidence="3"/>
<keyword evidence="2" id="KW-0325">Glycoprotein</keyword>